<proteinExistence type="predicted"/>
<accession>A0A182RIF6</accession>
<name>A0A182RIF6_ANOFN</name>
<protein>
    <submittedName>
        <fullName evidence="1">Uncharacterized protein</fullName>
    </submittedName>
</protein>
<evidence type="ECO:0000313" key="1">
    <source>
        <dbReference type="EnsemblMetazoa" id="AFUN006021-PA"/>
    </source>
</evidence>
<dbReference type="AlphaFoldDB" id="A0A182RIF6"/>
<dbReference type="SUPFAM" id="SSF53098">
    <property type="entry name" value="Ribonuclease H-like"/>
    <property type="match status" value="1"/>
</dbReference>
<dbReference type="InterPro" id="IPR012337">
    <property type="entry name" value="RNaseH-like_sf"/>
</dbReference>
<sequence>MLERFHLNKDPIITSLALLGVNCNLTARDWIVTEEASNILKFFDLITKEVSAEKSITLSKTKVIVMLIIKKLLSFQQMSHLSEKSKKLIQDLHDGVLDRFNYLNTNTIAQATILDPRFKKDGFDNDDEFKKCYDSIASDMTKITEINDTNSEPQQETQVEQENCDSFWSEFDNTRKETRCVSL</sequence>
<reference evidence="1" key="1">
    <citation type="submission" date="2020-05" db="UniProtKB">
        <authorList>
            <consortium name="EnsemblMetazoa"/>
        </authorList>
    </citation>
    <scope>IDENTIFICATION</scope>
    <source>
        <strain evidence="1">FUMOZ</strain>
    </source>
</reference>
<dbReference type="VEuPathDB" id="VectorBase:AFUN2_010088"/>
<organism evidence="1">
    <name type="scientific">Anopheles funestus</name>
    <name type="common">African malaria mosquito</name>
    <dbReference type="NCBI Taxonomy" id="62324"/>
    <lineage>
        <taxon>Eukaryota</taxon>
        <taxon>Metazoa</taxon>
        <taxon>Ecdysozoa</taxon>
        <taxon>Arthropoda</taxon>
        <taxon>Hexapoda</taxon>
        <taxon>Insecta</taxon>
        <taxon>Pterygota</taxon>
        <taxon>Neoptera</taxon>
        <taxon>Endopterygota</taxon>
        <taxon>Diptera</taxon>
        <taxon>Nematocera</taxon>
        <taxon>Culicoidea</taxon>
        <taxon>Culicidae</taxon>
        <taxon>Anophelinae</taxon>
        <taxon>Anopheles</taxon>
    </lineage>
</organism>
<dbReference type="STRING" id="62324.A0A182RIF6"/>
<dbReference type="EnsemblMetazoa" id="AFUN006021-RA">
    <property type="protein sequence ID" value="AFUN006021-PA"/>
    <property type="gene ID" value="AFUN006021"/>
</dbReference>
<dbReference type="VEuPathDB" id="VectorBase:AFUN006021"/>